<organism evidence="1 2">
    <name type="scientific">Photobacterium aphoticum</name>
    <dbReference type="NCBI Taxonomy" id="754436"/>
    <lineage>
        <taxon>Bacteria</taxon>
        <taxon>Pseudomonadati</taxon>
        <taxon>Pseudomonadota</taxon>
        <taxon>Gammaproteobacteria</taxon>
        <taxon>Vibrionales</taxon>
        <taxon>Vibrionaceae</taxon>
        <taxon>Photobacterium</taxon>
    </lineage>
</organism>
<evidence type="ECO:0008006" key="3">
    <source>
        <dbReference type="Google" id="ProtNLM"/>
    </source>
</evidence>
<dbReference type="Proteomes" id="UP000029227">
    <property type="component" value="Unassembled WGS sequence"/>
</dbReference>
<evidence type="ECO:0000313" key="2">
    <source>
        <dbReference type="Proteomes" id="UP000029227"/>
    </source>
</evidence>
<dbReference type="EMBL" id="BBMN01000001">
    <property type="protein sequence ID" value="GAL03023.1"/>
    <property type="molecule type" value="Genomic_DNA"/>
</dbReference>
<accession>A0A090QLC2</accession>
<name>A0A090QLC2_9GAMM</name>
<proteinExistence type="predicted"/>
<protein>
    <recommendedName>
        <fullName evidence="3">Outer membrane protein beta-barrel domain-containing protein</fullName>
    </recommendedName>
</protein>
<comment type="caution">
    <text evidence="1">The sequence shown here is derived from an EMBL/GenBank/DDBJ whole genome shotgun (WGS) entry which is preliminary data.</text>
</comment>
<sequence>MDFTVSAGLGWRVFGNDELYFTTDWQSQDRNGDESLRLRLGYYYSF</sequence>
<evidence type="ECO:0000313" key="1">
    <source>
        <dbReference type="EMBL" id="GAL03023.1"/>
    </source>
</evidence>
<gene>
    <name evidence="1" type="ORF">JCM19237_5916</name>
</gene>
<dbReference type="AlphaFoldDB" id="A0A090QLC2"/>
<dbReference type="STRING" id="754436.JCM19237_5916"/>
<reference evidence="1 2" key="1">
    <citation type="journal article" date="2014" name="Genome Announc.">
        <title>Draft Genome Sequences of Two Vibrionaceae Species, Vibrio ponticus C121 and Photobacterium aphoticum C119, Isolated as Coral Reef Microbiota.</title>
        <authorList>
            <person name="Al-saari N."/>
            <person name="Meirelles P.M."/>
            <person name="Mino S."/>
            <person name="Suda W."/>
            <person name="Oshima K."/>
            <person name="Hattori M."/>
            <person name="Ohkuma M."/>
            <person name="Thompson F.L."/>
            <person name="Gomez-Gil B."/>
            <person name="Sawabe T."/>
            <person name="Sawabe T."/>
        </authorList>
    </citation>
    <scope>NUCLEOTIDE SEQUENCE [LARGE SCALE GENOMIC DNA]</scope>
    <source>
        <strain evidence="1 2">JCM 19237</strain>
    </source>
</reference>